<protein>
    <submittedName>
        <fullName evidence="2">RCG54581</fullName>
    </submittedName>
</protein>
<organism evidence="2 3">
    <name type="scientific">Rattus norvegicus</name>
    <name type="common">Rat</name>
    <dbReference type="NCBI Taxonomy" id="10116"/>
    <lineage>
        <taxon>Eukaryota</taxon>
        <taxon>Metazoa</taxon>
        <taxon>Chordata</taxon>
        <taxon>Craniata</taxon>
        <taxon>Vertebrata</taxon>
        <taxon>Euteleostomi</taxon>
        <taxon>Mammalia</taxon>
        <taxon>Eutheria</taxon>
        <taxon>Euarchontoglires</taxon>
        <taxon>Glires</taxon>
        <taxon>Rodentia</taxon>
        <taxon>Myomorpha</taxon>
        <taxon>Muroidea</taxon>
        <taxon>Muridae</taxon>
        <taxon>Murinae</taxon>
        <taxon>Rattus</taxon>
    </lineage>
</organism>
<keyword evidence="1" id="KW-0472">Membrane</keyword>
<dbReference type="EMBL" id="CH473979">
    <property type="protein sequence ID" value="EDM08118.1"/>
    <property type="molecule type" value="Genomic_DNA"/>
</dbReference>
<dbReference type="Proteomes" id="UP000234681">
    <property type="component" value="Chromosome 1"/>
</dbReference>
<name>A6J8W6_RAT</name>
<dbReference type="AlphaFoldDB" id="A6J8W6"/>
<evidence type="ECO:0000313" key="3">
    <source>
        <dbReference type="Proteomes" id="UP000234681"/>
    </source>
</evidence>
<accession>A6J8W6</accession>
<feature type="transmembrane region" description="Helical" evidence="1">
    <location>
        <begin position="28"/>
        <end position="46"/>
    </location>
</feature>
<keyword evidence="1" id="KW-1133">Transmembrane helix</keyword>
<gene>
    <name evidence="2" type="ORF">rCG_54581</name>
</gene>
<evidence type="ECO:0000313" key="2">
    <source>
        <dbReference type="EMBL" id="EDM08118.1"/>
    </source>
</evidence>
<proteinExistence type="predicted"/>
<reference evidence="2 3" key="1">
    <citation type="submission" date="2005-09" db="EMBL/GenBank/DDBJ databases">
        <authorList>
            <person name="Mural R.J."/>
            <person name="Li P.W."/>
            <person name="Adams M.D."/>
            <person name="Amanatides P.G."/>
            <person name="Baden-Tillson H."/>
            <person name="Barnstead M."/>
            <person name="Chin S.H."/>
            <person name="Dew I."/>
            <person name="Evans C.A."/>
            <person name="Ferriera S."/>
            <person name="Flanigan M."/>
            <person name="Fosler C."/>
            <person name="Glodek A."/>
            <person name="Gu Z."/>
            <person name="Holt R.A."/>
            <person name="Jennings D."/>
            <person name="Kraft C.L."/>
            <person name="Lu F."/>
            <person name="Nguyen T."/>
            <person name="Nusskern D.R."/>
            <person name="Pfannkoch C.M."/>
            <person name="Sitter C."/>
            <person name="Sutton G.G."/>
            <person name="Venter J.C."/>
            <person name="Wang Z."/>
            <person name="Woodage T."/>
            <person name="Zheng X.H."/>
            <person name="Zhong F."/>
        </authorList>
    </citation>
    <scope>NUCLEOTIDE SEQUENCE [LARGE SCALE GENOMIC DNA]</scope>
    <source>
        <strain>BN</strain>
        <strain evidence="3">Sprague-Dawley</strain>
    </source>
</reference>
<keyword evidence="1" id="KW-0812">Transmembrane</keyword>
<feature type="transmembrane region" description="Helical" evidence="1">
    <location>
        <begin position="6"/>
        <end position="23"/>
    </location>
</feature>
<sequence>MPCKTFRDTFLFLLFVLLFWGSLHHRWIFCLFVCLFVCFCCSFWSFSESFSA</sequence>
<evidence type="ECO:0000256" key="1">
    <source>
        <dbReference type="SAM" id="Phobius"/>
    </source>
</evidence>